<comment type="caution">
    <text evidence="2">The sequence shown here is derived from an EMBL/GenBank/DDBJ whole genome shotgun (WGS) entry which is preliminary data.</text>
</comment>
<evidence type="ECO:0000313" key="3">
    <source>
        <dbReference type="Proteomes" id="UP000578449"/>
    </source>
</evidence>
<proteinExistence type="predicted"/>
<name>A0A840P4B3_9ACTN</name>
<dbReference type="RefSeq" id="WP_185051082.1">
    <property type="nucleotide sequence ID" value="NZ_BAABIX010000053.1"/>
</dbReference>
<gene>
    <name evidence="2" type="ORF">HNP84_003928</name>
</gene>
<accession>A0A840P4B3</accession>
<dbReference type="EMBL" id="JACHGN010000007">
    <property type="protein sequence ID" value="MBB5134202.1"/>
    <property type="molecule type" value="Genomic_DNA"/>
</dbReference>
<sequence length="71" mass="8263">MIYLTIRLDETPSCACGAILARGQTRCRKCLARDRWLRKDAARRKARRRRRDSRRPPRDPRGIAQKGAARS</sequence>
<dbReference type="AlphaFoldDB" id="A0A840P4B3"/>
<protein>
    <submittedName>
        <fullName evidence="2">Uncharacterized protein</fullName>
    </submittedName>
</protein>
<evidence type="ECO:0000256" key="1">
    <source>
        <dbReference type="SAM" id="MobiDB-lite"/>
    </source>
</evidence>
<evidence type="ECO:0000313" key="2">
    <source>
        <dbReference type="EMBL" id="MBB5134202.1"/>
    </source>
</evidence>
<dbReference type="Proteomes" id="UP000578449">
    <property type="component" value="Unassembled WGS sequence"/>
</dbReference>
<keyword evidence="3" id="KW-1185">Reference proteome</keyword>
<organism evidence="2 3">
    <name type="scientific">Thermocatellispora tengchongensis</name>
    <dbReference type="NCBI Taxonomy" id="1073253"/>
    <lineage>
        <taxon>Bacteria</taxon>
        <taxon>Bacillati</taxon>
        <taxon>Actinomycetota</taxon>
        <taxon>Actinomycetes</taxon>
        <taxon>Streptosporangiales</taxon>
        <taxon>Streptosporangiaceae</taxon>
        <taxon>Thermocatellispora</taxon>
    </lineage>
</organism>
<feature type="compositionally biased region" description="Basic residues" evidence="1">
    <location>
        <begin position="41"/>
        <end position="53"/>
    </location>
</feature>
<feature type="region of interest" description="Disordered" evidence="1">
    <location>
        <begin position="41"/>
        <end position="71"/>
    </location>
</feature>
<reference evidence="2 3" key="1">
    <citation type="submission" date="2020-08" db="EMBL/GenBank/DDBJ databases">
        <title>Genomic Encyclopedia of Type Strains, Phase IV (KMG-IV): sequencing the most valuable type-strain genomes for metagenomic binning, comparative biology and taxonomic classification.</title>
        <authorList>
            <person name="Goeker M."/>
        </authorList>
    </citation>
    <scope>NUCLEOTIDE SEQUENCE [LARGE SCALE GENOMIC DNA]</scope>
    <source>
        <strain evidence="2 3">DSM 45615</strain>
    </source>
</reference>